<evidence type="ECO:0000256" key="1">
    <source>
        <dbReference type="SAM" id="SignalP"/>
    </source>
</evidence>
<feature type="chain" id="PRO_5023044578" evidence="1">
    <location>
        <begin position="25"/>
        <end position="195"/>
    </location>
</feature>
<proteinExistence type="predicted"/>
<feature type="signal peptide" evidence="1">
    <location>
        <begin position="1"/>
        <end position="24"/>
    </location>
</feature>
<dbReference type="RefSeq" id="WP_147031935.1">
    <property type="nucleotide sequence ID" value="NZ_CP042436.1"/>
</dbReference>
<accession>A0A5B8UWP9</accession>
<keyword evidence="3" id="KW-1185">Reference proteome</keyword>
<dbReference type="AlphaFoldDB" id="A0A5B8UWP9"/>
<protein>
    <submittedName>
        <fullName evidence="2">Uncharacterized protein</fullName>
    </submittedName>
</protein>
<sequence length="195" mass="21304">MRRLFTGFVCLALLVMAVLSSCQKDESVKAAKDTSVQLLTDSSQKLNVTPVPGNYLAIQGTLEVKLKDSTYVFDATRDSIVFVNLDLDGKEYYGITAINKEHTVSFGISSPGTPIAEMAGDISGCQFLLHPNEKTNVEYTLTQNAKPQDYGALLMDKYNQDGILAKGTFHTYLATGNKAESNFNVVDGSFDLKIK</sequence>
<organism evidence="2 3">
    <name type="scientific">Mucilaginibacter ginsenosidivorans</name>
    <dbReference type="NCBI Taxonomy" id="398053"/>
    <lineage>
        <taxon>Bacteria</taxon>
        <taxon>Pseudomonadati</taxon>
        <taxon>Bacteroidota</taxon>
        <taxon>Sphingobacteriia</taxon>
        <taxon>Sphingobacteriales</taxon>
        <taxon>Sphingobacteriaceae</taxon>
        <taxon>Mucilaginibacter</taxon>
    </lineage>
</organism>
<gene>
    <name evidence="2" type="ORF">FRZ54_12495</name>
</gene>
<evidence type="ECO:0000313" key="2">
    <source>
        <dbReference type="EMBL" id="QEC63359.1"/>
    </source>
</evidence>
<dbReference type="KEGG" id="mgin:FRZ54_12495"/>
<name>A0A5B8UWP9_9SPHI</name>
<dbReference type="Proteomes" id="UP000321479">
    <property type="component" value="Chromosome"/>
</dbReference>
<dbReference type="EMBL" id="CP042436">
    <property type="protein sequence ID" value="QEC63359.1"/>
    <property type="molecule type" value="Genomic_DNA"/>
</dbReference>
<dbReference type="PROSITE" id="PS51257">
    <property type="entry name" value="PROKAR_LIPOPROTEIN"/>
    <property type="match status" value="1"/>
</dbReference>
<evidence type="ECO:0000313" key="3">
    <source>
        <dbReference type="Proteomes" id="UP000321479"/>
    </source>
</evidence>
<dbReference type="OrthoDB" id="798071at2"/>
<keyword evidence="1" id="KW-0732">Signal</keyword>
<reference evidence="2 3" key="1">
    <citation type="journal article" date="2017" name="Curr. Microbiol.">
        <title>Mucilaginibacter ginsenosidivorans sp. nov., Isolated from Soil of Ginseng Field.</title>
        <authorList>
            <person name="Kim M.M."/>
            <person name="Siddiqi M.Z."/>
            <person name="Im W.T."/>
        </authorList>
    </citation>
    <scope>NUCLEOTIDE SEQUENCE [LARGE SCALE GENOMIC DNA]</scope>
    <source>
        <strain evidence="2 3">Gsoil 3017</strain>
    </source>
</reference>